<dbReference type="AlphaFoldDB" id="A0A3B0XXG4"/>
<evidence type="ECO:0000259" key="2">
    <source>
        <dbReference type="Pfam" id="PF18914"/>
    </source>
</evidence>
<organism evidence="3">
    <name type="scientific">hydrothermal vent metagenome</name>
    <dbReference type="NCBI Taxonomy" id="652676"/>
    <lineage>
        <taxon>unclassified sequences</taxon>
        <taxon>metagenomes</taxon>
        <taxon>ecological metagenomes</taxon>
    </lineage>
</organism>
<sequence>MKTLTIIRPIPPKYNKAYSYSTLLCITVLILTFSVIQSVYADGCISDKTQCKTNNQGIGGTGKIGDRGIGGTGKSGDRGIGGTGKQLAEGTGIGGTGIIGVITAIPNANSFTVNGVQVFHTPTTTLYINNSLAKSQSLRVGQRVTLYTTKKGKTTTANRINVNYILIGPVQYTNQAQYSFLAAGQKVVLHQSIRNKIKKLKAGHTVLVSGLRKHNGIIIATAVNFYKKTNNQQQPPLTQVSGQLTNIGKQHYTLNGLSIKVKQSRAALDTNMVTVYGRYTKHGFQLNKIEEHPRLPFKGVYKHFILEGLLSKSLNSNILSLNGTSIILNEKTSILGAPKTQLVTDTRVFVDVHLDSNSRMTADRIHIRSDRFERLDRSKPDHRTKTSRPDTKDDKSESRGNDDHSNDDNSNDDNNNDDNRNDDNERGDDKDSNRNDDSSTEATGAS</sequence>
<proteinExistence type="predicted"/>
<feature type="domain" description="DUF5666" evidence="2">
    <location>
        <begin position="100"/>
        <end position="160"/>
    </location>
</feature>
<feature type="compositionally biased region" description="Basic and acidic residues" evidence="1">
    <location>
        <begin position="417"/>
        <end position="437"/>
    </location>
</feature>
<feature type="compositionally biased region" description="Basic and acidic residues" evidence="1">
    <location>
        <begin position="373"/>
        <end position="407"/>
    </location>
</feature>
<evidence type="ECO:0000256" key="1">
    <source>
        <dbReference type="SAM" id="MobiDB-lite"/>
    </source>
</evidence>
<evidence type="ECO:0000313" key="3">
    <source>
        <dbReference type="EMBL" id="VAW73065.1"/>
    </source>
</evidence>
<feature type="region of interest" description="Disordered" evidence="1">
    <location>
        <begin position="373"/>
        <end position="446"/>
    </location>
</feature>
<dbReference type="Pfam" id="PF18914">
    <property type="entry name" value="DUF5666"/>
    <property type="match status" value="2"/>
</dbReference>
<accession>A0A3B0XXG4</accession>
<dbReference type="InterPro" id="IPR043724">
    <property type="entry name" value="DUF5666"/>
</dbReference>
<gene>
    <name evidence="3" type="ORF">MNBD_GAMMA12-505</name>
</gene>
<feature type="domain" description="DUF5666" evidence="2">
    <location>
        <begin position="313"/>
        <end position="365"/>
    </location>
</feature>
<name>A0A3B0XXG4_9ZZZZ</name>
<protein>
    <recommendedName>
        <fullName evidence="2">DUF5666 domain-containing protein</fullName>
    </recommendedName>
</protein>
<dbReference type="EMBL" id="UOFL01000041">
    <property type="protein sequence ID" value="VAW73065.1"/>
    <property type="molecule type" value="Genomic_DNA"/>
</dbReference>
<reference evidence="3" key="1">
    <citation type="submission" date="2018-06" db="EMBL/GenBank/DDBJ databases">
        <authorList>
            <person name="Zhirakovskaya E."/>
        </authorList>
    </citation>
    <scope>NUCLEOTIDE SEQUENCE</scope>
</reference>